<organism evidence="1 3">
    <name type="scientific">Vibrio tasmaniensis</name>
    <dbReference type="NCBI Taxonomy" id="212663"/>
    <lineage>
        <taxon>Bacteria</taxon>
        <taxon>Pseudomonadati</taxon>
        <taxon>Pseudomonadota</taxon>
        <taxon>Gammaproteobacteria</taxon>
        <taxon>Vibrionales</taxon>
        <taxon>Vibrionaceae</taxon>
        <taxon>Vibrio</taxon>
    </lineage>
</organism>
<evidence type="ECO:0000313" key="3">
    <source>
        <dbReference type="Proteomes" id="UP000235579"/>
    </source>
</evidence>
<proteinExistence type="predicted"/>
<reference evidence="3" key="1">
    <citation type="submission" date="2016-07" db="EMBL/GenBank/DDBJ databases">
        <title>Nontailed viruses are major unrecognized killers of bacteria in the ocean.</title>
        <authorList>
            <person name="Kauffman K."/>
            <person name="Hussain F."/>
            <person name="Yang J."/>
            <person name="Arevalo P."/>
            <person name="Brown J."/>
            <person name="Cutler M."/>
            <person name="Kelly L."/>
            <person name="Polz M.F."/>
        </authorList>
    </citation>
    <scope>NUCLEOTIDE SEQUENCE [LARGE SCALE GENOMIC DNA]</scope>
    <source>
        <strain evidence="3">10N.222.48.A2</strain>
    </source>
</reference>
<comment type="caution">
    <text evidence="1">The sequence shown here is derived from an EMBL/GenBank/DDBJ whole genome shotgun (WGS) entry which is preliminary data.</text>
</comment>
<protein>
    <recommendedName>
        <fullName evidence="5">DUF4393 domain-containing protein</fullName>
    </recommendedName>
</protein>
<reference evidence="1" key="3">
    <citation type="journal article" date="2018" name="Nature">
        <title>A major lineage of non-tailed dsDNA viruses as unrecognized killers of marine bacteria.</title>
        <authorList>
            <person name="Kauffman K.M."/>
            <person name="Hussain F.A."/>
            <person name="Yang J."/>
            <person name="Arevalo P."/>
            <person name="Brown J.M."/>
            <person name="Chang W.K."/>
            <person name="VanInsberghe D."/>
            <person name="Elsherbini J."/>
            <person name="Sharma R.S."/>
            <person name="Cutler M.B."/>
            <person name="Kelly L."/>
            <person name="Polz M.F."/>
        </authorList>
    </citation>
    <scope>NUCLEOTIDE SEQUENCE</scope>
    <source>
        <strain evidence="1">10N.222.48.A2</strain>
    </source>
</reference>
<dbReference type="EMBL" id="MDBP01000034">
    <property type="protein sequence ID" value="PMP15610.1"/>
    <property type="molecule type" value="Genomic_DNA"/>
</dbReference>
<dbReference type="RefSeq" id="WP_017084738.1">
    <property type="nucleotide sequence ID" value="NZ_MDBP01000034.1"/>
</dbReference>
<reference evidence="1" key="2">
    <citation type="submission" date="2016-07" db="EMBL/GenBank/DDBJ databases">
        <authorList>
            <person name="Wan K."/>
            <person name="Booth B."/>
            <person name="Spirohn K."/>
            <person name="Hao T."/>
            <person name="Hu Y."/>
            <person name="Calderwood M."/>
            <person name="Hill D."/>
            <person name="Mohr S."/>
            <person name="Vidal M."/>
            <person name="Celniker S."/>
            <person name="Perrimon N."/>
        </authorList>
    </citation>
    <scope>NUCLEOTIDE SEQUENCE</scope>
    <source>
        <strain evidence="1">10N.222.48.A2</strain>
    </source>
</reference>
<name>A0A2N7NKN4_9VIBR</name>
<gene>
    <name evidence="1" type="ORF">BCS92_08845</name>
    <name evidence="2" type="ORF">FC057_14400</name>
</gene>
<evidence type="ECO:0000313" key="1">
    <source>
        <dbReference type="EMBL" id="PMP15610.1"/>
    </source>
</evidence>
<evidence type="ECO:0000313" key="2">
    <source>
        <dbReference type="EMBL" id="TKG31330.1"/>
    </source>
</evidence>
<dbReference type="Proteomes" id="UP000235579">
    <property type="component" value="Unassembled WGS sequence"/>
</dbReference>
<reference evidence="2 4" key="4">
    <citation type="submission" date="2019-04" db="EMBL/GenBank/DDBJ databases">
        <title>A reverse ecology approach based on a biological definition of microbial populations.</title>
        <authorList>
            <person name="Arevalo P."/>
            <person name="Vaninsberghe D."/>
            <person name="Elsherbini J."/>
            <person name="Gore J."/>
            <person name="Polz M."/>
        </authorList>
    </citation>
    <scope>NUCLEOTIDE SEQUENCE [LARGE SCALE GENOMIC DNA]</scope>
    <source>
        <strain evidence="2 4">10N.222.45.A8</strain>
    </source>
</reference>
<dbReference type="EMBL" id="SYVV01000026">
    <property type="protein sequence ID" value="TKG31330.1"/>
    <property type="molecule type" value="Genomic_DNA"/>
</dbReference>
<accession>A0A2N7NKN4</accession>
<evidence type="ECO:0000313" key="4">
    <source>
        <dbReference type="Proteomes" id="UP000308018"/>
    </source>
</evidence>
<dbReference type="AlphaFoldDB" id="A0A2N7NKN4"/>
<sequence>MKNGLVNTLNRQDASDALVDLGETLLDSQFDDGLLKDIPILGTLIKLKDFGLSISDYMLVKKLQKFVFALNQVPEDERDMFFIKLESDYTYKSKVNDNLVLLINASDDIDKPEMLGKVFSKYVIGCLDYEQFMQFSTSINGLNANQFKLLKQQENALTSKEVGHILASYGFVNIVIPTAYGSSVPDYYLNEDGVEFLKVLFGKEIAVE</sequence>
<evidence type="ECO:0008006" key="5">
    <source>
        <dbReference type="Google" id="ProtNLM"/>
    </source>
</evidence>
<dbReference type="Proteomes" id="UP000308018">
    <property type="component" value="Unassembled WGS sequence"/>
</dbReference>